<organism evidence="1">
    <name type="scientific">Salmonella enterica</name>
    <name type="common">Salmonella choleraesuis</name>
    <dbReference type="NCBI Taxonomy" id="28901"/>
    <lineage>
        <taxon>Bacteria</taxon>
        <taxon>Pseudomonadati</taxon>
        <taxon>Pseudomonadota</taxon>
        <taxon>Gammaproteobacteria</taxon>
        <taxon>Enterobacterales</taxon>
        <taxon>Enterobacteriaceae</taxon>
        <taxon>Salmonella</taxon>
    </lineage>
</organism>
<dbReference type="EMBL" id="AALAOU010000035">
    <property type="protein sequence ID" value="ECX6662535.1"/>
    <property type="molecule type" value="Genomic_DNA"/>
</dbReference>
<evidence type="ECO:0000313" key="1">
    <source>
        <dbReference type="EMBL" id="ECX6662535.1"/>
    </source>
</evidence>
<comment type="caution">
    <text evidence="1">The sequence shown here is derived from an EMBL/GenBank/DDBJ whole genome shotgun (WGS) entry which is preliminary data.</text>
</comment>
<name>A0A619I6K5_SALER</name>
<proteinExistence type="predicted"/>
<protein>
    <submittedName>
        <fullName evidence="1">Uncharacterized protein</fullName>
    </submittedName>
</protein>
<dbReference type="AlphaFoldDB" id="A0A619I6K5"/>
<reference evidence="1" key="1">
    <citation type="submission" date="2019-09" db="EMBL/GenBank/DDBJ databases">
        <authorList>
            <consortium name="PulseNet: The National Subtyping Network for Foodborne Disease Surveillance"/>
            <person name="Tarr C.L."/>
            <person name="Trees E."/>
            <person name="Katz L.S."/>
            <person name="Carleton-Romer H.A."/>
            <person name="Stroika S."/>
            <person name="Kucerova Z."/>
            <person name="Roache K.F."/>
            <person name="Sabol A.L."/>
            <person name="Besser J."/>
            <person name="Gerner-Smidt P."/>
        </authorList>
    </citation>
    <scope>NUCLEOTIDE SEQUENCE</scope>
    <source>
        <strain evidence="1">PNUSAS101199</strain>
    </source>
</reference>
<dbReference type="RefSeq" id="WP_154808156.1">
    <property type="nucleotide sequence ID" value="NZ_CP030220.1"/>
</dbReference>
<accession>A0A619I6K5</accession>
<gene>
    <name evidence="1" type="ORF">F6X26_27000</name>
</gene>
<sequence length="99" mass="11591">MDITVTVWRIRNSGGPVNTVHARYPDLNRVKGEPHDIQEYTDIPCTQYRDNESRNRFIRLLGYRYIPDFDAIDAVVGQYKKLGNVNVIWNFDRTSYPQG</sequence>